<organism evidence="3">
    <name type="scientific">Onchocerca flexuosa</name>
    <dbReference type="NCBI Taxonomy" id="387005"/>
    <lineage>
        <taxon>Eukaryota</taxon>
        <taxon>Metazoa</taxon>
        <taxon>Ecdysozoa</taxon>
        <taxon>Nematoda</taxon>
        <taxon>Chromadorea</taxon>
        <taxon>Rhabditida</taxon>
        <taxon>Spirurina</taxon>
        <taxon>Spiruromorpha</taxon>
        <taxon>Filarioidea</taxon>
        <taxon>Onchocercidae</taxon>
        <taxon>Onchocerca</taxon>
    </lineage>
</organism>
<name>A0A183H5R6_9BILA</name>
<reference evidence="3" key="2">
    <citation type="submission" date="2016-06" db="UniProtKB">
        <authorList>
            <consortium name="WormBaseParasite"/>
        </authorList>
    </citation>
    <scope>IDENTIFICATION</scope>
</reference>
<dbReference type="Proteomes" id="UP000242913">
    <property type="component" value="Unassembled WGS sequence"/>
</dbReference>
<evidence type="ECO:0000313" key="3">
    <source>
        <dbReference type="WBParaSite" id="OFLC_0000282501-mRNA-1"/>
    </source>
</evidence>
<gene>
    <name evidence="1" type="ORF">X798_01095</name>
</gene>
<reference evidence="1 2" key="1">
    <citation type="submission" date="2015-12" db="EMBL/GenBank/DDBJ databases">
        <title>Draft genome of the nematode, Onchocerca flexuosa.</title>
        <authorList>
            <person name="Mitreva M."/>
        </authorList>
    </citation>
    <scope>NUCLEOTIDE SEQUENCE [LARGE SCALE GENOMIC DNA]</scope>
    <source>
        <strain evidence="1">Red Deer</strain>
    </source>
</reference>
<dbReference type="AlphaFoldDB" id="A0A183H5R6"/>
<dbReference type="EMBL" id="KZ269979">
    <property type="protein sequence ID" value="OZC11914.1"/>
    <property type="molecule type" value="Genomic_DNA"/>
</dbReference>
<keyword evidence="2" id="KW-1185">Reference proteome</keyword>
<dbReference type="WBParaSite" id="OFLC_0000282501-mRNA-1">
    <property type="protein sequence ID" value="OFLC_0000282501-mRNA-1"/>
    <property type="gene ID" value="OFLC_0000282501"/>
</dbReference>
<protein>
    <submittedName>
        <fullName evidence="3">Radical SAM protein</fullName>
    </submittedName>
</protein>
<evidence type="ECO:0000313" key="1">
    <source>
        <dbReference type="EMBL" id="OZC11914.1"/>
    </source>
</evidence>
<accession>A0A183H5R6</accession>
<sequence>MGSRLNFSVKRSKCEDEGIHRLGCNFPHFFGIPESDTFKFYEKVAQKLSDGDARYQIQITTKLIDLGG</sequence>
<evidence type="ECO:0000313" key="2">
    <source>
        <dbReference type="Proteomes" id="UP000242913"/>
    </source>
</evidence>
<proteinExistence type="predicted"/>